<organism evidence="1 2">
    <name type="scientific">Rhodopseudomonas palustris</name>
    <dbReference type="NCBI Taxonomy" id="1076"/>
    <lineage>
        <taxon>Bacteria</taxon>
        <taxon>Pseudomonadati</taxon>
        <taxon>Pseudomonadota</taxon>
        <taxon>Alphaproteobacteria</taxon>
        <taxon>Hyphomicrobiales</taxon>
        <taxon>Nitrobacteraceae</taxon>
        <taxon>Rhodopseudomonas</taxon>
    </lineage>
</organism>
<evidence type="ECO:0000313" key="1">
    <source>
        <dbReference type="EMBL" id="KIZ47244.1"/>
    </source>
</evidence>
<dbReference type="Proteomes" id="UP000032515">
    <property type="component" value="Unassembled WGS sequence"/>
</dbReference>
<dbReference type="AlphaFoldDB" id="A0A0D7F2H0"/>
<name>A0A0D7F2H0_RHOPL</name>
<sequence length="73" mass="8173">MQYILTGIGPTLWTAIEAVALWCDVIAQGLSRSTSELVPVGQRPRWRKPMLTRCAVAGPFVETRHFMQLTSDL</sequence>
<accession>A0A0D7F2H0</accession>
<dbReference type="RefSeq" id="WP_044406751.1">
    <property type="nucleotide sequence ID" value="NZ_JXXE01000099.1"/>
</dbReference>
<reference evidence="1 2" key="1">
    <citation type="submission" date="2014-11" db="EMBL/GenBank/DDBJ databases">
        <title>Genomics and ecophysiology of heterotrophic nitrogen fixing bacteria isolated from estuarine surface water.</title>
        <authorList>
            <person name="Bentzon-Tilia M."/>
            <person name="Severin I."/>
            <person name="Hansen L.H."/>
            <person name="Riemann L."/>
        </authorList>
    </citation>
    <scope>NUCLEOTIDE SEQUENCE [LARGE SCALE GENOMIC DNA]</scope>
    <source>
        <strain evidence="1 2">BAL398</strain>
    </source>
</reference>
<proteinExistence type="predicted"/>
<dbReference type="PATRIC" id="fig|1076.23.peg.191"/>
<comment type="caution">
    <text evidence="1">The sequence shown here is derived from an EMBL/GenBank/DDBJ whole genome shotgun (WGS) entry which is preliminary data.</text>
</comment>
<gene>
    <name evidence="1" type="ORF">OO17_05405</name>
</gene>
<evidence type="ECO:0000313" key="2">
    <source>
        <dbReference type="Proteomes" id="UP000032515"/>
    </source>
</evidence>
<protein>
    <submittedName>
        <fullName evidence="1">Uncharacterized protein</fullName>
    </submittedName>
</protein>
<dbReference type="EMBL" id="JXXE01000099">
    <property type="protein sequence ID" value="KIZ47244.1"/>
    <property type="molecule type" value="Genomic_DNA"/>
</dbReference>